<feature type="transmembrane region" description="Helical" evidence="6">
    <location>
        <begin position="44"/>
        <end position="65"/>
    </location>
</feature>
<dbReference type="OrthoDB" id="5963193at2759"/>
<dbReference type="AlphaFoldDB" id="A0A6P8H2B3"/>
<feature type="transmembrane region" description="Helical" evidence="6">
    <location>
        <begin position="388"/>
        <end position="407"/>
    </location>
</feature>
<comment type="similarity">
    <text evidence="2">Belongs to the TDE1 family.</text>
</comment>
<evidence type="ECO:0000313" key="8">
    <source>
        <dbReference type="RefSeq" id="XP_031549551.1"/>
    </source>
</evidence>
<feature type="transmembrane region" description="Helical" evidence="6">
    <location>
        <begin position="428"/>
        <end position="452"/>
    </location>
</feature>
<keyword evidence="4 6" id="KW-1133">Transmembrane helix</keyword>
<evidence type="ECO:0000256" key="3">
    <source>
        <dbReference type="ARBA" id="ARBA00022692"/>
    </source>
</evidence>
<feature type="transmembrane region" description="Helical" evidence="6">
    <location>
        <begin position="304"/>
        <end position="324"/>
    </location>
</feature>
<evidence type="ECO:0000313" key="7">
    <source>
        <dbReference type="Proteomes" id="UP000515163"/>
    </source>
</evidence>
<feature type="transmembrane region" description="Helical" evidence="6">
    <location>
        <begin position="194"/>
        <end position="222"/>
    </location>
</feature>
<evidence type="ECO:0000256" key="4">
    <source>
        <dbReference type="ARBA" id="ARBA00022989"/>
    </source>
</evidence>
<dbReference type="Proteomes" id="UP000515163">
    <property type="component" value="Unplaced"/>
</dbReference>
<keyword evidence="3 6" id="KW-0812">Transmembrane</keyword>
<dbReference type="GeneID" id="116287080"/>
<gene>
    <name evidence="8" type="primary">LOC116287080</name>
</gene>
<accession>A0A6P8H2B3</accession>
<feature type="transmembrane region" description="Helical" evidence="6">
    <location>
        <begin position="86"/>
        <end position="114"/>
    </location>
</feature>
<dbReference type="InterPro" id="IPR005016">
    <property type="entry name" value="TDE1/TMS"/>
</dbReference>
<comment type="subcellular location">
    <subcellularLocation>
        <location evidence="1">Membrane</location>
        <topology evidence="1">Multi-pass membrane protein</topology>
    </subcellularLocation>
</comment>
<evidence type="ECO:0000256" key="5">
    <source>
        <dbReference type="ARBA" id="ARBA00023136"/>
    </source>
</evidence>
<feature type="transmembrane region" description="Helical" evidence="6">
    <location>
        <begin position="153"/>
        <end position="174"/>
    </location>
</feature>
<organism evidence="7 8">
    <name type="scientific">Actinia tenebrosa</name>
    <name type="common">Australian red waratah sea anemone</name>
    <dbReference type="NCBI Taxonomy" id="6105"/>
    <lineage>
        <taxon>Eukaryota</taxon>
        <taxon>Metazoa</taxon>
        <taxon>Cnidaria</taxon>
        <taxon>Anthozoa</taxon>
        <taxon>Hexacorallia</taxon>
        <taxon>Actiniaria</taxon>
        <taxon>Actiniidae</taxon>
        <taxon>Actinia</taxon>
    </lineage>
</organism>
<evidence type="ECO:0000256" key="2">
    <source>
        <dbReference type="ARBA" id="ARBA00006665"/>
    </source>
</evidence>
<protein>
    <submittedName>
        <fullName evidence="8">Probable serine incorporator</fullName>
    </submittedName>
</protein>
<proteinExistence type="inferred from homology"/>
<dbReference type="RefSeq" id="XP_031549551.1">
    <property type="nucleotide sequence ID" value="XM_031693691.1"/>
</dbReference>
<feature type="transmembrane region" description="Helical" evidence="6">
    <location>
        <begin position="265"/>
        <end position="283"/>
    </location>
</feature>
<feature type="transmembrane region" description="Helical" evidence="6">
    <location>
        <begin position="126"/>
        <end position="146"/>
    </location>
</feature>
<keyword evidence="5 6" id="KW-0472">Membrane</keyword>
<evidence type="ECO:0000256" key="1">
    <source>
        <dbReference type="ARBA" id="ARBA00004141"/>
    </source>
</evidence>
<keyword evidence="7" id="KW-1185">Reference proteome</keyword>
<dbReference type="PANTHER" id="PTHR10383">
    <property type="entry name" value="SERINE INCORPORATOR"/>
    <property type="match status" value="1"/>
</dbReference>
<dbReference type="InParanoid" id="A0A6P8H2B3"/>
<dbReference type="PANTHER" id="PTHR10383:SF9">
    <property type="entry name" value="SERINE INCORPORATOR, ISOFORM F"/>
    <property type="match status" value="1"/>
</dbReference>
<evidence type="ECO:0000256" key="6">
    <source>
        <dbReference type="SAM" id="Phobius"/>
    </source>
</evidence>
<sequence>MGAVLGACSAACCAANLACCCGSAACGLCCKSCPTCRNSTSTRIVYSLFLLFGLIASCITLIPGIREKLNSIPHFCEKTGSTCDNIVGYLAVYRIGLGMAAFFLLFCIIMYGVSNSKDCRAGLHNGFWGIKILLFIGLIVGAFFIPNGQFSEVWMYVGLVGAFLFIIIQLILLVDFAHSWNSSWVEKMEESGSKIWAVLLLSFTFLMYGISIAGTVCLYVYFTVSDVSSCHTNKFFISFNLILCVVASVLAIHPKVQEQLPTSGLLQSSVVTLYTVFLTWSALSYQPDKNCNYMYSSQIKVGGLDSQAVIGVILMFLMVIYASIRTSSNSQVGRLGMNKNRGSPANLDTEQTVIDGPGETRSDVGLVEQGGSDPKVYDDEESGVAYSYSFYHFMLFLASLYVMMTLTDWYKPGKSASFDQLSYSEAAVWIKMVSSWLCLLVYTWTLIAPALFPDRDFS</sequence>
<dbReference type="KEGG" id="aten:116287080"/>
<reference evidence="8" key="1">
    <citation type="submission" date="2025-08" db="UniProtKB">
        <authorList>
            <consortium name="RefSeq"/>
        </authorList>
    </citation>
    <scope>IDENTIFICATION</scope>
    <source>
        <tissue evidence="8">Tentacle</tissue>
    </source>
</reference>
<dbReference type="GO" id="GO:0016020">
    <property type="term" value="C:membrane"/>
    <property type="evidence" value="ECO:0007669"/>
    <property type="project" value="UniProtKB-SubCell"/>
</dbReference>
<feature type="transmembrane region" description="Helical" evidence="6">
    <location>
        <begin position="234"/>
        <end position="253"/>
    </location>
</feature>
<dbReference type="Pfam" id="PF03348">
    <property type="entry name" value="Serinc"/>
    <property type="match status" value="1"/>
</dbReference>
<name>A0A6P8H2B3_ACTTE</name>